<sequence length="391" mass="43214">MTAQPEFFPPRHPMNRLSDEMKMEFVRAQQSVLSVAFPDSLSFCETVLADLKLSISPQAAMRDKPASAVADLELADLEDLFDEMLRSAGLPESARQMHSENLSRRAQLVRAFDCPDTVLDWVTNKVVQIVDDLPKSATDIEVGRNPGDVLDPYLLAANQALLCEGDFKQAISATVTHKALMILEGLMGHLHEEVIGRMRGNVRNPEPRADNAEILDFAFNPFPGADVVQPPLFEGDFLKLHQIKSKTGTLNSSGGKRLAEQMRQLRMAYPGAELYSHSLVGNTLRGHRSMGGMLRVEPSLIVQVGQASFRILTGSDSGAELLVRVYQAAFELAAEQTGYSVENMTRAIVQTFIERAEAEGEGYLESVVHQSTRGEEANLDSRTYVGGRRRR</sequence>
<reference evidence="2 3" key="1">
    <citation type="submission" date="2023-10" db="EMBL/GenBank/DDBJ databases">
        <authorList>
            <person name="Venkata Ramana C."/>
            <person name="Sasikala C."/>
            <person name="Dhurka M."/>
        </authorList>
    </citation>
    <scope>NUCLEOTIDE SEQUENCE [LARGE SCALE GENOMIC DNA]</scope>
    <source>
        <strain evidence="2 3">KCTC 32151</strain>
    </source>
</reference>
<proteinExistence type="predicted"/>
<accession>A0ABU4AF25</accession>
<evidence type="ECO:0000256" key="1">
    <source>
        <dbReference type="SAM" id="MobiDB-lite"/>
    </source>
</evidence>
<dbReference type="EMBL" id="JAWLIP010000001">
    <property type="protein sequence ID" value="MDV6224840.1"/>
    <property type="molecule type" value="Genomic_DNA"/>
</dbReference>
<dbReference type="RefSeq" id="WP_317560166.1">
    <property type="nucleotide sequence ID" value="NZ_JAWLIP010000001.1"/>
</dbReference>
<feature type="region of interest" description="Disordered" evidence="1">
    <location>
        <begin position="372"/>
        <end position="391"/>
    </location>
</feature>
<evidence type="ECO:0000313" key="3">
    <source>
        <dbReference type="Proteomes" id="UP001185659"/>
    </source>
</evidence>
<evidence type="ECO:0000313" key="2">
    <source>
        <dbReference type="EMBL" id="MDV6224840.1"/>
    </source>
</evidence>
<dbReference type="Proteomes" id="UP001185659">
    <property type="component" value="Unassembled WGS sequence"/>
</dbReference>
<name>A0ABU4AF25_9HYPH</name>
<keyword evidence="3" id="KW-1185">Reference proteome</keyword>
<protein>
    <submittedName>
        <fullName evidence="2">Uncharacterized protein</fullName>
    </submittedName>
</protein>
<gene>
    <name evidence="2" type="ORF">R2G56_00950</name>
</gene>
<comment type="caution">
    <text evidence="2">The sequence shown here is derived from an EMBL/GenBank/DDBJ whole genome shotgun (WGS) entry which is preliminary data.</text>
</comment>
<organism evidence="2 3">
    <name type="scientific">Nitratireductor aquimarinus</name>
    <dbReference type="NCBI Taxonomy" id="889300"/>
    <lineage>
        <taxon>Bacteria</taxon>
        <taxon>Pseudomonadati</taxon>
        <taxon>Pseudomonadota</taxon>
        <taxon>Alphaproteobacteria</taxon>
        <taxon>Hyphomicrobiales</taxon>
        <taxon>Phyllobacteriaceae</taxon>
        <taxon>Nitratireductor</taxon>
    </lineage>
</organism>